<dbReference type="InterPro" id="IPR043561">
    <property type="entry name" value="LHW-like"/>
</dbReference>
<dbReference type="GO" id="GO:0003700">
    <property type="term" value="F:DNA-binding transcription factor activity"/>
    <property type="evidence" value="ECO:0007669"/>
    <property type="project" value="InterPro"/>
</dbReference>
<dbReference type="OrthoDB" id="1883654at2759"/>
<keyword evidence="5" id="KW-0732">Signal</keyword>
<accession>A0A8T3BYR6</accession>
<dbReference type="PANTHER" id="PTHR46196">
    <property type="entry name" value="TRANSCRIPTION FACTOR BHLH155-LIKE ISOFORM X1-RELATED"/>
    <property type="match status" value="1"/>
</dbReference>
<name>A0A8T3BYR6_DENNO</name>
<dbReference type="GO" id="GO:0046983">
    <property type="term" value="F:protein dimerization activity"/>
    <property type="evidence" value="ECO:0007669"/>
    <property type="project" value="InterPro"/>
</dbReference>
<evidence type="ECO:0000259" key="6">
    <source>
        <dbReference type="PROSITE" id="PS50888"/>
    </source>
</evidence>
<keyword evidence="3" id="KW-0804">Transcription</keyword>
<dbReference type="AlphaFoldDB" id="A0A8T3BYR6"/>
<dbReference type="Pfam" id="PF14215">
    <property type="entry name" value="bHLH-MYC_N"/>
    <property type="match status" value="1"/>
</dbReference>
<dbReference type="InterPro" id="IPR025610">
    <property type="entry name" value="MYC/MYB_N"/>
</dbReference>
<evidence type="ECO:0000313" key="7">
    <source>
        <dbReference type="EMBL" id="KAI0520534.1"/>
    </source>
</evidence>
<feature type="compositionally biased region" description="Basic and acidic residues" evidence="4">
    <location>
        <begin position="695"/>
        <end position="710"/>
    </location>
</feature>
<evidence type="ECO:0000256" key="1">
    <source>
        <dbReference type="ARBA" id="ARBA00005510"/>
    </source>
</evidence>
<dbReference type="PANTHER" id="PTHR46196:SF2">
    <property type="entry name" value="TRANSCRIPTION FACTOR BHLH157"/>
    <property type="match status" value="1"/>
</dbReference>
<dbReference type="SMR" id="A0A8T3BYR6"/>
<feature type="region of interest" description="Disordered" evidence="4">
    <location>
        <begin position="691"/>
        <end position="710"/>
    </location>
</feature>
<comment type="similarity">
    <text evidence="1">Belongs to the bHLH protein family.</text>
</comment>
<gene>
    <name evidence="7" type="ORF">KFK09_008010</name>
</gene>
<proteinExistence type="inferred from homology"/>
<comment type="caution">
    <text evidence="7">The sequence shown here is derived from an EMBL/GenBank/DDBJ whole genome shotgun (WGS) entry which is preliminary data.</text>
</comment>
<evidence type="ECO:0000256" key="5">
    <source>
        <dbReference type="SAM" id="SignalP"/>
    </source>
</evidence>
<dbReference type="Pfam" id="PF23176">
    <property type="entry name" value="bHLH_LHW"/>
    <property type="match status" value="1"/>
</dbReference>
<dbReference type="EMBL" id="JAGYWB010000006">
    <property type="protein sequence ID" value="KAI0520534.1"/>
    <property type="molecule type" value="Genomic_DNA"/>
</dbReference>
<evidence type="ECO:0000313" key="8">
    <source>
        <dbReference type="Proteomes" id="UP000829196"/>
    </source>
</evidence>
<feature type="chain" id="PRO_5035888040" description="BHLH domain-containing protein" evidence="5">
    <location>
        <begin position="21"/>
        <end position="895"/>
    </location>
</feature>
<keyword evidence="8" id="KW-1185">Reference proteome</keyword>
<feature type="region of interest" description="Disordered" evidence="4">
    <location>
        <begin position="464"/>
        <end position="490"/>
    </location>
</feature>
<protein>
    <recommendedName>
        <fullName evidence="6">BHLH domain-containing protein</fullName>
    </recommendedName>
</protein>
<sequence length="895" mass="99250">MAKIFLLRLLISHISLHISSENILAQLSSPSENPHSALCFWETRLRRELSLYLKEVQSRDSCSFLAWTANMAGEELSRLCSEGGWTYGALWCNDCRDPRMLVLEESYHEEQSGKIFEKVVNQVHVIGQGTIGEVAISGNHRWIIFDTICMESSEVSSTNNPVIFQGRAEWQDQILAGIKTIAVIPLPSLGVLQFGSTQKIGESSDFIAQAQHLFWQFRIKQRRCLLEDMNFSHPQTTFDSVISPRDYSHDSICEQRLDNHLSSEFASLASGLLSSSQTSSLKPHAFSMPESISSGPFNGHRNLCNGIPSFSSTSHQVIDQQGTSTKVPILLPPSNWEQHSNFKSNMWAEDIDSSSYMENNLFPTMAIPGVFNVIPTTLHSSIPHSNAFHFLSKNSVLSHSKVGSKPMVHVNMSSKHSEPSLSGAGMLLELQRCSSPPVSVCDISTSKYSSKVFPFTVDLPENFLPSQDRNPENSTLTHSMNNPIYSCKQTNDQRNDGLSVPFMYSFPDVPIASSGMAGNVSRIACSMTATLPTTEIPAVCVASSLDRNCNWNVSEDQLVSDKDLFDGMELNLIPMISRQECWDEIALPVVSNGCTDFISELEMRSVAGSGKGLLTDSGSFEQLLDAVVTGNANISVGCNSVAIEKTMQGPLLDKQSNSNFYTWIDDTCSVNAEGSALHQPKKLEEYTKVVRKRARPGESARPRPKDRQQIQDRVKELREIVPNGAKCSIDSLLDRTIKHMLFLQSVTKYMDKLKQADEPKLIREKSGVVLKDNTNGVGGATWAYEVAGQTMACPILVEDVYPSGQMLVEMLCEEGGFFLEIADVVRGFGLTILKGDMEIRERKVWARFLVEANRDVTRMDIFLSLVQFLQQASSFQGNELHNRAISTGLNSLTAC</sequence>
<organism evidence="7 8">
    <name type="scientific">Dendrobium nobile</name>
    <name type="common">Orchid</name>
    <dbReference type="NCBI Taxonomy" id="94219"/>
    <lineage>
        <taxon>Eukaryota</taxon>
        <taxon>Viridiplantae</taxon>
        <taxon>Streptophyta</taxon>
        <taxon>Embryophyta</taxon>
        <taxon>Tracheophyta</taxon>
        <taxon>Spermatophyta</taxon>
        <taxon>Magnoliopsida</taxon>
        <taxon>Liliopsida</taxon>
        <taxon>Asparagales</taxon>
        <taxon>Orchidaceae</taxon>
        <taxon>Epidendroideae</taxon>
        <taxon>Malaxideae</taxon>
        <taxon>Dendrobiinae</taxon>
        <taxon>Dendrobium</taxon>
    </lineage>
</organism>
<dbReference type="SUPFAM" id="SSF47459">
    <property type="entry name" value="HLH, helix-loop-helix DNA-binding domain"/>
    <property type="match status" value="1"/>
</dbReference>
<keyword evidence="2" id="KW-0805">Transcription regulation</keyword>
<reference evidence="7" key="1">
    <citation type="journal article" date="2022" name="Front. Genet.">
        <title>Chromosome-Scale Assembly of the Dendrobium nobile Genome Provides Insights Into the Molecular Mechanism of the Biosynthesis of the Medicinal Active Ingredient of Dendrobium.</title>
        <authorList>
            <person name="Xu Q."/>
            <person name="Niu S.-C."/>
            <person name="Li K.-L."/>
            <person name="Zheng P.-J."/>
            <person name="Zhang X.-J."/>
            <person name="Jia Y."/>
            <person name="Liu Y."/>
            <person name="Niu Y.-X."/>
            <person name="Yu L.-H."/>
            <person name="Chen D.-F."/>
            <person name="Zhang G.-Q."/>
        </authorList>
    </citation>
    <scope>NUCLEOTIDE SEQUENCE</scope>
    <source>
        <tissue evidence="7">Leaf</tissue>
    </source>
</reference>
<feature type="signal peptide" evidence="5">
    <location>
        <begin position="1"/>
        <end position="20"/>
    </location>
</feature>
<evidence type="ECO:0000256" key="2">
    <source>
        <dbReference type="ARBA" id="ARBA00023015"/>
    </source>
</evidence>
<feature type="domain" description="BHLH" evidence="6">
    <location>
        <begin position="694"/>
        <end position="743"/>
    </location>
</feature>
<dbReference type="InterPro" id="IPR011598">
    <property type="entry name" value="bHLH_dom"/>
</dbReference>
<dbReference type="InterPro" id="IPR036638">
    <property type="entry name" value="HLH_DNA-bd_sf"/>
</dbReference>
<dbReference type="CDD" id="cd18915">
    <property type="entry name" value="bHLH_AtLHW_like"/>
    <property type="match status" value="1"/>
</dbReference>
<dbReference type="Proteomes" id="UP000829196">
    <property type="component" value="Unassembled WGS sequence"/>
</dbReference>
<evidence type="ECO:0000256" key="3">
    <source>
        <dbReference type="ARBA" id="ARBA00023163"/>
    </source>
</evidence>
<dbReference type="PROSITE" id="PS50888">
    <property type="entry name" value="BHLH"/>
    <property type="match status" value="1"/>
</dbReference>
<evidence type="ECO:0000256" key="4">
    <source>
        <dbReference type="SAM" id="MobiDB-lite"/>
    </source>
</evidence>